<keyword evidence="4" id="KW-1185">Reference proteome</keyword>
<dbReference type="InterPro" id="IPR041652">
    <property type="entry name" value="DUF5616"/>
</dbReference>
<dbReference type="Pfam" id="PF18481">
    <property type="entry name" value="DUF5616"/>
    <property type="match status" value="1"/>
</dbReference>
<proteinExistence type="predicted"/>
<dbReference type="Pfam" id="PF04256">
    <property type="entry name" value="DUF434"/>
    <property type="match status" value="1"/>
</dbReference>
<dbReference type="PANTHER" id="PTHR42252:SF1">
    <property type="entry name" value="DUF434 DOMAIN-CONTAINING PROTEIN"/>
    <property type="match status" value="1"/>
</dbReference>
<feature type="domain" description="DUF5616" evidence="2">
    <location>
        <begin position="65"/>
        <end position="201"/>
    </location>
</feature>
<dbReference type="Proteomes" id="UP000070463">
    <property type="component" value="Unassembled WGS sequence"/>
</dbReference>
<comment type="caution">
    <text evidence="3">The sequence shown here is derived from an EMBL/GenBank/DDBJ whole genome shotgun (WGS) entry which is preliminary data.</text>
</comment>
<feature type="domain" description="DUF434" evidence="1">
    <location>
        <begin position="8"/>
        <end position="60"/>
    </location>
</feature>
<gene>
    <name evidence="3" type="ORF">AKJ37_03365</name>
</gene>
<dbReference type="AlphaFoldDB" id="A0A133USP7"/>
<reference evidence="3 4" key="1">
    <citation type="journal article" date="2016" name="Sci. Rep.">
        <title>Metabolic traits of an uncultured archaeal lineage -MSBL1- from brine pools of the Red Sea.</title>
        <authorList>
            <person name="Mwirichia R."/>
            <person name="Alam I."/>
            <person name="Rashid M."/>
            <person name="Vinu M."/>
            <person name="Ba-Alawi W."/>
            <person name="Anthony Kamau A."/>
            <person name="Kamanda Ngugi D."/>
            <person name="Goker M."/>
            <person name="Klenk H.P."/>
            <person name="Bajic V."/>
            <person name="Stingl U."/>
        </authorList>
    </citation>
    <scope>NUCLEOTIDE SEQUENCE [LARGE SCALE GENOMIC DNA]</scope>
    <source>
        <strain evidence="3">SCGC-AAA259I09</strain>
    </source>
</reference>
<evidence type="ECO:0000313" key="4">
    <source>
        <dbReference type="Proteomes" id="UP000070463"/>
    </source>
</evidence>
<evidence type="ECO:0000259" key="2">
    <source>
        <dbReference type="Pfam" id="PF18481"/>
    </source>
</evidence>
<accession>A0A133USP7</accession>
<dbReference type="InterPro" id="IPR007368">
    <property type="entry name" value="DUF434"/>
</dbReference>
<organism evidence="3 4">
    <name type="scientific">candidate division MSBL1 archaeon SCGC-AAA259I09</name>
    <dbReference type="NCBI Taxonomy" id="1698267"/>
    <lineage>
        <taxon>Archaea</taxon>
        <taxon>Methanobacteriati</taxon>
        <taxon>Methanobacteriota</taxon>
        <taxon>candidate division MSBL1</taxon>
    </lineage>
</organism>
<dbReference type="EMBL" id="LHXR01000037">
    <property type="protein sequence ID" value="KXA97264.1"/>
    <property type="molecule type" value="Genomic_DNA"/>
</dbReference>
<dbReference type="PANTHER" id="PTHR42252">
    <property type="entry name" value="DUF5616 DOMAIN-CONTAINING PROTEIN"/>
    <property type="match status" value="1"/>
</dbReference>
<evidence type="ECO:0000313" key="3">
    <source>
        <dbReference type="EMBL" id="KXA97264.1"/>
    </source>
</evidence>
<sequence>MLESKTVKAIHDLRYLLNRGYPRDSAVEFVSDHYLLEIDKRHLLTRCVFPKKEIKNHRKRLINSEQVSGREVGIDGYNVLITVETILNGGKTILCDDGLIRDLEAIFGKYKMSDSTEDALSEILNVLQEMKPEKVVFFFDKQVSKSGELAGLTRRRLDEMGINGDSRTAAGTDAKVWEFEISASSDRVIINKSEKILDIPSEILKKEDDATVIDLSRT</sequence>
<evidence type="ECO:0008006" key="5">
    <source>
        <dbReference type="Google" id="ProtNLM"/>
    </source>
</evidence>
<name>A0A133USP7_9EURY</name>
<protein>
    <recommendedName>
        <fullName evidence="5">DUF434 domain-containing protein</fullName>
    </recommendedName>
</protein>
<evidence type="ECO:0000259" key="1">
    <source>
        <dbReference type="Pfam" id="PF04256"/>
    </source>
</evidence>